<comment type="similarity">
    <text evidence="2 13">Belongs to the sodium:solute symporter (SSF) (TC 2.A.21) family.</text>
</comment>
<keyword evidence="4" id="KW-1003">Cell membrane</keyword>
<dbReference type="Gene3D" id="1.20.1730.10">
    <property type="entry name" value="Sodium/glucose cotransporter"/>
    <property type="match status" value="1"/>
</dbReference>
<dbReference type="KEGG" id="aup:AsAng_0013240"/>
<evidence type="ECO:0000256" key="2">
    <source>
        <dbReference type="ARBA" id="ARBA00006434"/>
    </source>
</evidence>
<accession>A0A916DRE9</accession>
<feature type="transmembrane region" description="Helical" evidence="14">
    <location>
        <begin position="43"/>
        <end position="64"/>
    </location>
</feature>
<feature type="transmembrane region" description="Helical" evidence="14">
    <location>
        <begin position="343"/>
        <end position="362"/>
    </location>
</feature>
<keyword evidence="8" id="KW-0915">Sodium</keyword>
<dbReference type="InterPro" id="IPR038377">
    <property type="entry name" value="Na/Glc_symporter_sf"/>
</dbReference>
<feature type="transmembrane region" description="Helical" evidence="14">
    <location>
        <begin position="260"/>
        <end position="281"/>
    </location>
</feature>
<dbReference type="AlphaFoldDB" id="A0A916DRE9"/>
<evidence type="ECO:0000256" key="6">
    <source>
        <dbReference type="ARBA" id="ARBA00022847"/>
    </source>
</evidence>
<evidence type="ECO:0000256" key="14">
    <source>
        <dbReference type="SAM" id="Phobius"/>
    </source>
</evidence>
<protein>
    <recommendedName>
        <fullName evidence="17">Sodium:solute symporter family protein</fullName>
    </recommendedName>
</protein>
<dbReference type="GO" id="GO:0006814">
    <property type="term" value="P:sodium ion transport"/>
    <property type="evidence" value="ECO:0007669"/>
    <property type="project" value="UniProtKB-KW"/>
</dbReference>
<keyword evidence="11" id="KW-0739">Sodium transport</keyword>
<feature type="transmembrane region" description="Helical" evidence="14">
    <location>
        <begin position="420"/>
        <end position="436"/>
    </location>
</feature>
<keyword evidence="7 14" id="KW-1133">Transmembrane helix</keyword>
<dbReference type="Proteomes" id="UP001060919">
    <property type="component" value="Chromosome"/>
</dbReference>
<feature type="transmembrane region" description="Helical" evidence="14">
    <location>
        <begin position="70"/>
        <end position="89"/>
    </location>
</feature>
<evidence type="ECO:0000256" key="8">
    <source>
        <dbReference type="ARBA" id="ARBA00023053"/>
    </source>
</evidence>
<evidence type="ECO:0000256" key="5">
    <source>
        <dbReference type="ARBA" id="ARBA00022692"/>
    </source>
</evidence>
<evidence type="ECO:0000256" key="13">
    <source>
        <dbReference type="RuleBase" id="RU362091"/>
    </source>
</evidence>
<evidence type="ECO:0000256" key="4">
    <source>
        <dbReference type="ARBA" id="ARBA00022475"/>
    </source>
</evidence>
<dbReference type="InterPro" id="IPR050277">
    <property type="entry name" value="Sodium:Solute_Symporter"/>
</dbReference>
<keyword evidence="16" id="KW-1185">Reference proteome</keyword>
<dbReference type="EMBL" id="AP026867">
    <property type="protein sequence ID" value="BDS10615.1"/>
    <property type="molecule type" value="Genomic_DNA"/>
</dbReference>
<name>A0A916DRE9_9BACT</name>
<dbReference type="PANTHER" id="PTHR48086:SF3">
    <property type="entry name" value="SODIUM_PROLINE SYMPORTER"/>
    <property type="match status" value="1"/>
</dbReference>
<evidence type="ECO:0000256" key="12">
    <source>
        <dbReference type="ARBA" id="ARBA00033708"/>
    </source>
</evidence>
<feature type="transmembrane region" description="Helical" evidence="14">
    <location>
        <begin position="221"/>
        <end position="239"/>
    </location>
</feature>
<keyword evidence="6" id="KW-0769">Symport</keyword>
<dbReference type="PROSITE" id="PS50283">
    <property type="entry name" value="NA_SOLUT_SYMP_3"/>
    <property type="match status" value="1"/>
</dbReference>
<dbReference type="InterPro" id="IPR001734">
    <property type="entry name" value="Na/solute_symporter"/>
</dbReference>
<feature type="transmembrane region" description="Helical" evidence="14">
    <location>
        <begin position="120"/>
        <end position="139"/>
    </location>
</feature>
<feature type="transmembrane region" description="Helical" evidence="14">
    <location>
        <begin position="396"/>
        <end position="414"/>
    </location>
</feature>
<feature type="transmembrane region" description="Helical" evidence="14">
    <location>
        <begin position="151"/>
        <end position="170"/>
    </location>
</feature>
<feature type="transmembrane region" description="Helical" evidence="14">
    <location>
        <begin position="182"/>
        <end position="201"/>
    </location>
</feature>
<reference evidence="15" key="1">
    <citation type="submission" date="2022-09" db="EMBL/GenBank/DDBJ databases">
        <title>Aureispira anguillicida sp. nov., isolated from Leptocephalus of Japanese eel Anguilla japonica.</title>
        <authorList>
            <person name="Yuasa K."/>
            <person name="Mekata T."/>
            <person name="Ikunari K."/>
        </authorList>
    </citation>
    <scope>NUCLEOTIDE SEQUENCE</scope>
    <source>
        <strain evidence="15">EL160426</strain>
    </source>
</reference>
<evidence type="ECO:0008006" key="17">
    <source>
        <dbReference type="Google" id="ProtNLM"/>
    </source>
</evidence>
<dbReference type="RefSeq" id="WP_264791903.1">
    <property type="nucleotide sequence ID" value="NZ_AP026867.1"/>
</dbReference>
<gene>
    <name evidence="15" type="ORF">AsAng_0013240</name>
</gene>
<comment type="catalytic activity">
    <reaction evidence="12">
        <text>L-proline(in) + Na(+)(in) = L-proline(out) + Na(+)(out)</text>
        <dbReference type="Rhea" id="RHEA:28967"/>
        <dbReference type="ChEBI" id="CHEBI:29101"/>
        <dbReference type="ChEBI" id="CHEBI:60039"/>
    </reaction>
</comment>
<organism evidence="15 16">
    <name type="scientific">Aureispira anguillae</name>
    <dbReference type="NCBI Taxonomy" id="2864201"/>
    <lineage>
        <taxon>Bacteria</taxon>
        <taxon>Pseudomonadati</taxon>
        <taxon>Bacteroidota</taxon>
        <taxon>Saprospiria</taxon>
        <taxon>Saprospirales</taxon>
        <taxon>Saprospiraceae</taxon>
        <taxon>Aureispira</taxon>
    </lineage>
</organism>
<dbReference type="PANTHER" id="PTHR48086">
    <property type="entry name" value="SODIUM/PROLINE SYMPORTER-RELATED"/>
    <property type="match status" value="1"/>
</dbReference>
<dbReference type="Pfam" id="PF00474">
    <property type="entry name" value="SSF"/>
    <property type="match status" value="1"/>
</dbReference>
<evidence type="ECO:0000313" key="15">
    <source>
        <dbReference type="EMBL" id="BDS10615.1"/>
    </source>
</evidence>
<proteinExistence type="inferred from homology"/>
<feature type="transmembrane region" description="Helical" evidence="14">
    <location>
        <begin position="6"/>
        <end position="22"/>
    </location>
</feature>
<evidence type="ECO:0000256" key="11">
    <source>
        <dbReference type="ARBA" id="ARBA00023201"/>
    </source>
</evidence>
<evidence type="ECO:0000256" key="3">
    <source>
        <dbReference type="ARBA" id="ARBA00022448"/>
    </source>
</evidence>
<evidence type="ECO:0000313" key="16">
    <source>
        <dbReference type="Proteomes" id="UP001060919"/>
    </source>
</evidence>
<sequence>MEIYLFISIYVLLIIGLSYFYARNASEEDYLISGRDRNTWNILASKFAGAVGVSTFITYTSYAYKFGSWGVIPLILGAIFGYSIFAFWASPKIKQFSLGQQFYTQGDLVRFITNNTNTSLLTNGVTILIQFFWILLSLVGGAKTIAYFDLLSYEIALIFTAVIILCYILLSGFKAVIITDIFQTIIILILLGIIVFNVLSADNTIQVNQLLAVQPLETVKASDIIGLMLYGGLSVFGLADRYQLCYAAKDVNAVKKGMSLALIPIILIVFLLMLVGLSALAQNNSLDYDNAFIYAMQNLLSPSLQPVLLLLFFAGLMSSADTNIFAVSSHATLSLNPTDKVKMVRLMTVLVVLIATFIAFFWRSIVDITIVGAAMRITISIPMIYIISRGNNTGRFIASTLGGVTALIIGIILFGSSPKIVLLVLLGSFLGLIYKSKNDELFWN</sequence>
<dbReference type="GO" id="GO:0005886">
    <property type="term" value="C:plasma membrane"/>
    <property type="evidence" value="ECO:0007669"/>
    <property type="project" value="UniProtKB-SubCell"/>
</dbReference>
<keyword evidence="9" id="KW-0406">Ion transport</keyword>
<dbReference type="GO" id="GO:0015293">
    <property type="term" value="F:symporter activity"/>
    <property type="evidence" value="ECO:0007669"/>
    <property type="project" value="UniProtKB-KW"/>
</dbReference>
<evidence type="ECO:0000256" key="9">
    <source>
        <dbReference type="ARBA" id="ARBA00023065"/>
    </source>
</evidence>
<keyword evidence="3" id="KW-0813">Transport</keyword>
<keyword evidence="10 14" id="KW-0472">Membrane</keyword>
<feature type="transmembrane region" description="Helical" evidence="14">
    <location>
        <begin position="368"/>
        <end position="387"/>
    </location>
</feature>
<evidence type="ECO:0000256" key="10">
    <source>
        <dbReference type="ARBA" id="ARBA00023136"/>
    </source>
</evidence>
<evidence type="ECO:0000256" key="1">
    <source>
        <dbReference type="ARBA" id="ARBA00004651"/>
    </source>
</evidence>
<evidence type="ECO:0000256" key="7">
    <source>
        <dbReference type="ARBA" id="ARBA00022989"/>
    </source>
</evidence>
<keyword evidence="5 14" id="KW-0812">Transmembrane</keyword>
<comment type="subcellular location">
    <subcellularLocation>
        <location evidence="1">Cell membrane</location>
        <topology evidence="1">Multi-pass membrane protein</topology>
    </subcellularLocation>
</comment>